<dbReference type="InterPro" id="IPR009003">
    <property type="entry name" value="Peptidase_S1_PA"/>
</dbReference>
<comment type="caution">
    <text evidence="4">The sequence shown here is derived from an EMBL/GenBank/DDBJ whole genome shotgun (WGS) entry which is preliminary data.</text>
</comment>
<dbReference type="Gene3D" id="2.40.10.10">
    <property type="entry name" value="Trypsin-like serine proteases"/>
    <property type="match status" value="2"/>
</dbReference>
<evidence type="ECO:0000313" key="5">
    <source>
        <dbReference type="Proteomes" id="UP001328107"/>
    </source>
</evidence>
<sequence>KAYKELLADFESQPEATYVSKINRLNVNENEELQHDCGRMPPKPVINYCVNMTTSQFVVGIGMFLNYPMHFGHGPWCSGVIISKRHVITADHCVEVSRHQPHRYYVSYGSNCFNPIFSRNNFRSYHTRAQVPCGNSKQRIALAKHIIAQTHQKYQRNCLNVINNSENPPKSERGGAWGNSNIRAGDFVILELREDIVFDSLTSPICMPRRQQEYANNIVISIYGVGGARYDNQSKQKKTTAKGNNYTSNNKTTSQGDSGGPWVRKSVDQQLVLVAVTSSGGNIYRVDEPTPHLVSISAAPALEYESDFICKWTGVCPDG</sequence>
<evidence type="ECO:0000256" key="1">
    <source>
        <dbReference type="ARBA" id="ARBA00023157"/>
    </source>
</evidence>
<protein>
    <recommendedName>
        <fullName evidence="3">Peptidase S1 domain-containing protein</fullName>
    </recommendedName>
</protein>
<dbReference type="PRINTS" id="PR00722">
    <property type="entry name" value="CHYMOTRYPSIN"/>
</dbReference>
<organism evidence="4 5">
    <name type="scientific">Pristionchus mayeri</name>
    <dbReference type="NCBI Taxonomy" id="1317129"/>
    <lineage>
        <taxon>Eukaryota</taxon>
        <taxon>Metazoa</taxon>
        <taxon>Ecdysozoa</taxon>
        <taxon>Nematoda</taxon>
        <taxon>Chromadorea</taxon>
        <taxon>Rhabditida</taxon>
        <taxon>Rhabditina</taxon>
        <taxon>Diplogasteromorpha</taxon>
        <taxon>Diplogasteroidea</taxon>
        <taxon>Neodiplogasteridae</taxon>
        <taxon>Pristionchus</taxon>
    </lineage>
</organism>
<dbReference type="Pfam" id="PF00089">
    <property type="entry name" value="Trypsin"/>
    <property type="match status" value="1"/>
</dbReference>
<dbReference type="SMART" id="SM00020">
    <property type="entry name" value="Tryp_SPc"/>
    <property type="match status" value="1"/>
</dbReference>
<name>A0AAN5I9T1_9BILA</name>
<reference evidence="5" key="1">
    <citation type="submission" date="2022-10" db="EMBL/GenBank/DDBJ databases">
        <title>Genome assembly of Pristionchus species.</title>
        <authorList>
            <person name="Yoshida K."/>
            <person name="Sommer R.J."/>
        </authorList>
    </citation>
    <scope>NUCLEOTIDE SEQUENCE [LARGE SCALE GENOMIC DNA]</scope>
    <source>
        <strain evidence="5">RS5460</strain>
    </source>
</reference>
<dbReference type="PANTHER" id="PTHR22596">
    <property type="entry name" value="TRYPSIN-LIKE PROTEASE PROTEIN 6"/>
    <property type="match status" value="1"/>
</dbReference>
<dbReference type="PANTHER" id="PTHR22596:SF1">
    <property type="entry name" value="PROTEIN CBG12691"/>
    <property type="match status" value="1"/>
</dbReference>
<feature type="domain" description="Peptidase S1" evidence="3">
    <location>
        <begin position="58"/>
        <end position="312"/>
    </location>
</feature>
<keyword evidence="1" id="KW-1015">Disulfide bond</keyword>
<dbReference type="EMBL" id="BTRK01000006">
    <property type="protein sequence ID" value="GMR56729.1"/>
    <property type="molecule type" value="Genomic_DNA"/>
</dbReference>
<dbReference type="InterPro" id="IPR001254">
    <property type="entry name" value="Trypsin_dom"/>
</dbReference>
<feature type="non-terminal residue" evidence="4">
    <location>
        <position position="1"/>
    </location>
</feature>
<evidence type="ECO:0000259" key="3">
    <source>
        <dbReference type="PROSITE" id="PS50240"/>
    </source>
</evidence>
<proteinExistence type="predicted"/>
<dbReference type="AlphaFoldDB" id="A0AAN5I9T1"/>
<feature type="compositionally biased region" description="Polar residues" evidence="2">
    <location>
        <begin position="241"/>
        <end position="256"/>
    </location>
</feature>
<evidence type="ECO:0000313" key="4">
    <source>
        <dbReference type="EMBL" id="GMR56729.1"/>
    </source>
</evidence>
<dbReference type="InterPro" id="IPR033116">
    <property type="entry name" value="TRYPSIN_SER"/>
</dbReference>
<dbReference type="GO" id="GO:0006508">
    <property type="term" value="P:proteolysis"/>
    <property type="evidence" value="ECO:0007669"/>
    <property type="project" value="InterPro"/>
</dbReference>
<evidence type="ECO:0000256" key="2">
    <source>
        <dbReference type="SAM" id="MobiDB-lite"/>
    </source>
</evidence>
<dbReference type="Proteomes" id="UP001328107">
    <property type="component" value="Unassembled WGS sequence"/>
</dbReference>
<dbReference type="InterPro" id="IPR001314">
    <property type="entry name" value="Peptidase_S1A"/>
</dbReference>
<keyword evidence="5" id="KW-1185">Reference proteome</keyword>
<dbReference type="SUPFAM" id="SSF50494">
    <property type="entry name" value="Trypsin-like serine proteases"/>
    <property type="match status" value="1"/>
</dbReference>
<gene>
    <name evidence="4" type="ORF">PMAYCL1PPCAC_26924</name>
</gene>
<dbReference type="InterPro" id="IPR043504">
    <property type="entry name" value="Peptidase_S1_PA_chymotrypsin"/>
</dbReference>
<accession>A0AAN5I9T1</accession>
<dbReference type="PROSITE" id="PS00135">
    <property type="entry name" value="TRYPSIN_SER"/>
    <property type="match status" value="1"/>
</dbReference>
<dbReference type="GO" id="GO:0004252">
    <property type="term" value="F:serine-type endopeptidase activity"/>
    <property type="evidence" value="ECO:0007669"/>
    <property type="project" value="InterPro"/>
</dbReference>
<dbReference type="PROSITE" id="PS50240">
    <property type="entry name" value="TRYPSIN_DOM"/>
    <property type="match status" value="1"/>
</dbReference>
<feature type="region of interest" description="Disordered" evidence="2">
    <location>
        <begin position="234"/>
        <end position="262"/>
    </location>
</feature>